<dbReference type="EMBL" id="JXJN01004420">
    <property type="status" value="NOT_ANNOTATED_CDS"/>
    <property type="molecule type" value="Genomic_DNA"/>
</dbReference>
<evidence type="ECO:0000313" key="1">
    <source>
        <dbReference type="EnsemblMetazoa" id="GPPI010405-PA"/>
    </source>
</evidence>
<keyword evidence="2" id="KW-1185">Reference proteome</keyword>
<dbReference type="Proteomes" id="UP000092460">
    <property type="component" value="Unassembled WGS sequence"/>
</dbReference>
<protein>
    <submittedName>
        <fullName evidence="1">Uncharacterized protein</fullName>
    </submittedName>
</protein>
<dbReference type="AlphaFoldDB" id="A0A1B0AVY7"/>
<reference evidence="2" key="1">
    <citation type="submission" date="2015-01" db="EMBL/GenBank/DDBJ databases">
        <authorList>
            <person name="Aksoy S."/>
            <person name="Warren W."/>
            <person name="Wilson R.K."/>
        </authorList>
    </citation>
    <scope>NUCLEOTIDE SEQUENCE [LARGE SCALE GENOMIC DNA]</scope>
    <source>
        <strain evidence="2">IAEA</strain>
    </source>
</reference>
<sequence>MMSASTASYTFNRVSCIPSLDTIQKYLLYHSTNNNSNHNDNNNSNIVTSATYYYLPQNINTDYALLSQPKTTSEETLLLEKALRTDHRNGRSGMGILMHKSIIKPKYTILNQGSINSHVNTSLTTNSVTEYSGIVLMPKTNRILIKNDSGRAILRVISGPRAFRVVLFTRLTSIPFGIQNAMFGISSTNPRVYHTATFLGLLPAQMINIYLGSTLRSIHEVLSNHGTAITGYISFGVEIFSDMNSANELLLKEEIETYRSIQLSDNCDATISIASGEIVNEGQVAYGNSAADVETENADLSISQVDNCKFTSTKNSEELEINCTKNESTKLQEYTVICNKFNIPKLLNKKVALGTLSSPPAKTGFSYHEGTMHQFNVFSNVENIIHPKSVYKIPQVRGMQRNITKIELKTQKAAKWRNINLAKQTKGTKLVGNFAVPSGQVIRKIRSEAKSENSRHTDSFIDLYLIRQDKNWSECIQKIYFSLEIYLYSLNQFKLVEQLKPHTLFIATGNIIKKIESNSKRIFMYSSYKAEKQ</sequence>
<dbReference type="GO" id="GO:0005783">
    <property type="term" value="C:endoplasmic reticulum"/>
    <property type="evidence" value="ECO:0007669"/>
    <property type="project" value="TreeGrafter"/>
</dbReference>
<dbReference type="STRING" id="67801.A0A1B0AVY7"/>
<evidence type="ECO:0000313" key="2">
    <source>
        <dbReference type="Proteomes" id="UP000092460"/>
    </source>
</evidence>
<dbReference type="InterPro" id="IPR053069">
    <property type="entry name" value="TVP38/TMEM64"/>
</dbReference>
<dbReference type="PANTHER" id="PTHR46593">
    <property type="entry name" value="TRANSMEMBRANE PROTEIN 64"/>
    <property type="match status" value="1"/>
</dbReference>
<dbReference type="EnsemblMetazoa" id="GPPI010405-RA">
    <property type="protein sequence ID" value="GPPI010405-PA"/>
    <property type="gene ID" value="GPPI010405"/>
</dbReference>
<dbReference type="GO" id="GO:0051480">
    <property type="term" value="P:regulation of cytosolic calcium ion concentration"/>
    <property type="evidence" value="ECO:0007669"/>
    <property type="project" value="TreeGrafter"/>
</dbReference>
<name>A0A1B0AVY7_9MUSC</name>
<dbReference type="PANTHER" id="PTHR46593:SF1">
    <property type="entry name" value="TRANSMEMBRANE PROTEIN 64"/>
    <property type="match status" value="1"/>
</dbReference>
<organism evidence="1 2">
    <name type="scientific">Glossina palpalis gambiensis</name>
    <dbReference type="NCBI Taxonomy" id="67801"/>
    <lineage>
        <taxon>Eukaryota</taxon>
        <taxon>Metazoa</taxon>
        <taxon>Ecdysozoa</taxon>
        <taxon>Arthropoda</taxon>
        <taxon>Hexapoda</taxon>
        <taxon>Insecta</taxon>
        <taxon>Pterygota</taxon>
        <taxon>Neoptera</taxon>
        <taxon>Endopterygota</taxon>
        <taxon>Diptera</taxon>
        <taxon>Brachycera</taxon>
        <taxon>Muscomorpha</taxon>
        <taxon>Hippoboscoidea</taxon>
        <taxon>Glossinidae</taxon>
        <taxon>Glossina</taxon>
    </lineage>
</organism>
<reference evidence="1" key="2">
    <citation type="submission" date="2020-05" db="UniProtKB">
        <authorList>
            <consortium name="EnsemblMetazoa"/>
        </authorList>
    </citation>
    <scope>IDENTIFICATION</scope>
    <source>
        <strain evidence="1">IAEA</strain>
    </source>
</reference>
<proteinExistence type="predicted"/>
<accession>A0A1B0AVY7</accession>
<dbReference type="VEuPathDB" id="VectorBase:GPPI010405"/>